<accession>G0V8F9</accession>
<dbReference type="Pfam" id="PF03810">
    <property type="entry name" value="IBN_N"/>
    <property type="match status" value="1"/>
</dbReference>
<dbReference type="Gene3D" id="1.25.10.10">
    <property type="entry name" value="Leucine-rich Repeat Variant"/>
    <property type="match status" value="1"/>
</dbReference>
<dbReference type="InParanoid" id="G0V8F9"/>
<name>G0V8F9_NAUCA</name>
<evidence type="ECO:0000256" key="3">
    <source>
        <dbReference type="ARBA" id="ARBA00022448"/>
    </source>
</evidence>
<dbReference type="KEGG" id="ncs:NCAS_0A11990"/>
<dbReference type="GO" id="GO:0031267">
    <property type="term" value="F:small GTPase binding"/>
    <property type="evidence" value="ECO:0007669"/>
    <property type="project" value="InterPro"/>
</dbReference>
<evidence type="ECO:0000256" key="4">
    <source>
        <dbReference type="ARBA" id="ARBA00022490"/>
    </source>
</evidence>
<dbReference type="GO" id="GO:0006606">
    <property type="term" value="P:protein import into nucleus"/>
    <property type="evidence" value="ECO:0007669"/>
    <property type="project" value="EnsemblFungi"/>
</dbReference>
<dbReference type="AlphaFoldDB" id="G0V8F9"/>
<sequence>MSNSQAIVACIEHTMVSDANVIKEAERQLQEYQKEDGFTSFLLTLITNDDTPSTIRLSAAIYFKNKVIRSWNAKRDDGIKPAEQQAIKDNLIQALIKFAEDNHIRPHITEAIKGILDNNDHWDLIEIITKMLTSGQQDYLYPGILLLFTVCRVHRWDMADERDYIDKVALNVFPIIEESSSQLVNATDYRSSELLYLILKSFKYACLSNFPAYFKNVEKLSAWIQLHLYVCAKPLPQEVMDLEPSDRSLDKRVKVTKWGFGNLNKFIHRYAKSTKLVSEEFITYVFENLVPTILEQYFKVIEAWSDRSLWLSDASLFYLIEFLNKCMITVKLYPLLNPHIMTIIKSIILPCLDANEESVELWEDDQEEYTRRYYDTMRDTTSADKAAVDFIFAMGAHQDNHLQELLHYLNGILTEFSQNTDDVKMAYRQEGAMRGLSTLFEQMNEKTEIDNVFGTFILALLSQDKYPFLCARALNTVALYTNSLDDMGVLSKIFEVTYSQFLTSDFIPIQVQGADALKTLIICNESIHSSISSQVPLIMERLLKLSKSFETDVYPEVMEAFVERFSDELTPFAAELANNLVEQFLRLDQSIIENNGGSYSTGDPDLEIQAASILQTMSTMVMSMSKVSLIDNFAPVVKFLQLNAQMAFQMELVELMDSLALSSKMLHGEFTPAIWDAFNDLLDAFQTYAAEYFEGYSVFFETVILYGFPTDSTFVEPFLSILASQLDSKIDYNIESVIQLLTYYGLTLRDTPLFDKCIEVSADESLEIDERGMVKLTLANIISKPIETLQTCENTGYTLKFLNDWFDSKFLSVFGIKLQIMAIITLLTLPELPSCVNGFVGQFSSKLITLAQSLPAAIRNRDAMTKGEEFEGLMDPAEEDEYFLDYDDDAKETVLDQVNAFHELHKFFQQIPSISPDRYQQIMSALNNDQKEFLEEALKFVAEH</sequence>
<dbReference type="PANTHER" id="PTHR10997:SF28">
    <property type="entry name" value="IMPORTIN BETA SMX1"/>
    <property type="match status" value="1"/>
</dbReference>
<dbReference type="PROSITE" id="PS50166">
    <property type="entry name" value="IMPORTIN_B_NT"/>
    <property type="match status" value="1"/>
</dbReference>
<gene>
    <name evidence="8" type="primary">NCAS0A11990</name>
    <name evidence="8" type="ordered locus">NCAS_0A11990</name>
</gene>
<keyword evidence="3" id="KW-0813">Transport</keyword>
<dbReference type="OMA" id="MVMSMNK"/>
<feature type="domain" description="Importin N-terminal" evidence="7">
    <location>
        <begin position="25"/>
        <end position="97"/>
    </location>
</feature>
<evidence type="ECO:0000256" key="5">
    <source>
        <dbReference type="ARBA" id="ARBA00022927"/>
    </source>
</evidence>
<reference evidence="8 9" key="1">
    <citation type="journal article" date="2011" name="Proc. Natl. Acad. Sci. U.S.A.">
        <title>Evolutionary erosion of yeast sex chromosomes by mating-type switching accidents.</title>
        <authorList>
            <person name="Gordon J.L."/>
            <person name="Armisen D."/>
            <person name="Proux-Wera E."/>
            <person name="Oheigeartaigh S.S."/>
            <person name="Byrne K.P."/>
            <person name="Wolfe K.H."/>
        </authorList>
    </citation>
    <scope>NUCLEOTIDE SEQUENCE [LARGE SCALE GENOMIC DNA]</scope>
    <source>
        <strain evidence="9">ATCC 76901 / BCRC 22586 / CBS 4309 / NBRC 1992 / NRRL Y-12630</strain>
    </source>
</reference>
<protein>
    <recommendedName>
        <fullName evidence="7">Importin N-terminal domain-containing protein</fullName>
    </recommendedName>
</protein>
<evidence type="ECO:0000256" key="2">
    <source>
        <dbReference type="ARBA" id="ARBA00004496"/>
    </source>
</evidence>
<organism evidence="8 9">
    <name type="scientific">Naumovozyma castellii</name>
    <name type="common">Yeast</name>
    <name type="synonym">Saccharomyces castellii</name>
    <dbReference type="NCBI Taxonomy" id="27288"/>
    <lineage>
        <taxon>Eukaryota</taxon>
        <taxon>Fungi</taxon>
        <taxon>Dikarya</taxon>
        <taxon>Ascomycota</taxon>
        <taxon>Saccharomycotina</taxon>
        <taxon>Saccharomycetes</taxon>
        <taxon>Saccharomycetales</taxon>
        <taxon>Saccharomycetaceae</taxon>
        <taxon>Naumovozyma</taxon>
    </lineage>
</organism>
<dbReference type="HOGENOM" id="CLU_004196_0_0_1"/>
<dbReference type="GO" id="GO:0006406">
    <property type="term" value="P:mRNA export from nucleus"/>
    <property type="evidence" value="ECO:0007669"/>
    <property type="project" value="EnsemblFungi"/>
</dbReference>
<dbReference type="EMBL" id="HE576752">
    <property type="protein sequence ID" value="CCC67757.1"/>
    <property type="molecule type" value="Genomic_DNA"/>
</dbReference>
<dbReference type="Proteomes" id="UP000001640">
    <property type="component" value="Chromosome 1"/>
</dbReference>
<dbReference type="GO" id="GO:0005829">
    <property type="term" value="C:cytosol"/>
    <property type="evidence" value="ECO:0007669"/>
    <property type="project" value="TreeGrafter"/>
</dbReference>
<evidence type="ECO:0000256" key="1">
    <source>
        <dbReference type="ARBA" id="ARBA00004123"/>
    </source>
</evidence>
<dbReference type="GO" id="GO:0005635">
    <property type="term" value="C:nuclear envelope"/>
    <property type="evidence" value="ECO:0007669"/>
    <property type="project" value="TreeGrafter"/>
</dbReference>
<keyword evidence="9" id="KW-1185">Reference proteome</keyword>
<keyword evidence="6" id="KW-0539">Nucleus</keyword>
<evidence type="ECO:0000259" key="7">
    <source>
        <dbReference type="PROSITE" id="PS50166"/>
    </source>
</evidence>
<comment type="subcellular location">
    <subcellularLocation>
        <location evidence="2">Cytoplasm</location>
    </subcellularLocation>
    <subcellularLocation>
        <location evidence="1">Nucleus</location>
    </subcellularLocation>
</comment>
<dbReference type="GeneID" id="96901236"/>
<dbReference type="GO" id="GO:0061608">
    <property type="term" value="F:nuclear import signal receptor activity"/>
    <property type="evidence" value="ECO:0007669"/>
    <property type="project" value="EnsemblFungi"/>
</dbReference>
<evidence type="ECO:0000256" key="6">
    <source>
        <dbReference type="ARBA" id="ARBA00023242"/>
    </source>
</evidence>
<dbReference type="InterPro" id="IPR011989">
    <property type="entry name" value="ARM-like"/>
</dbReference>
<dbReference type="OrthoDB" id="760868at2759"/>
<dbReference type="SMART" id="SM00913">
    <property type="entry name" value="IBN_N"/>
    <property type="match status" value="1"/>
</dbReference>
<dbReference type="InterPro" id="IPR013713">
    <property type="entry name" value="XPO2_central"/>
</dbReference>
<dbReference type="RefSeq" id="XP_003674138.1">
    <property type="nucleotide sequence ID" value="XM_003674090.1"/>
</dbReference>
<dbReference type="SUPFAM" id="SSF48371">
    <property type="entry name" value="ARM repeat"/>
    <property type="match status" value="1"/>
</dbReference>
<evidence type="ECO:0000313" key="9">
    <source>
        <dbReference type="Proteomes" id="UP000001640"/>
    </source>
</evidence>
<evidence type="ECO:0000313" key="8">
    <source>
        <dbReference type="EMBL" id="CCC67757.1"/>
    </source>
</evidence>
<reference key="2">
    <citation type="submission" date="2011-08" db="EMBL/GenBank/DDBJ databases">
        <title>Genome sequence of Naumovozyma castellii.</title>
        <authorList>
            <person name="Gordon J.L."/>
            <person name="Armisen D."/>
            <person name="Proux-Wera E."/>
            <person name="OhEigeartaigh S.S."/>
            <person name="Byrne K.P."/>
            <person name="Wolfe K.H."/>
        </authorList>
    </citation>
    <scope>NUCLEOTIDE SEQUENCE</scope>
    <source>
        <strain>Type strain:CBS 4309</strain>
    </source>
</reference>
<dbReference type="STRING" id="1064592.G0V8F9"/>
<dbReference type="InterPro" id="IPR016024">
    <property type="entry name" value="ARM-type_fold"/>
</dbReference>
<dbReference type="Pfam" id="PF08506">
    <property type="entry name" value="Cse1"/>
    <property type="match status" value="1"/>
</dbReference>
<keyword evidence="4" id="KW-0963">Cytoplasm</keyword>
<proteinExistence type="predicted"/>
<dbReference type="eggNOG" id="KOG1991">
    <property type="taxonomic scope" value="Eukaryota"/>
</dbReference>
<dbReference type="InterPro" id="IPR001494">
    <property type="entry name" value="Importin-beta_N"/>
</dbReference>
<dbReference type="PANTHER" id="PTHR10997">
    <property type="entry name" value="IMPORTIN-7, 8, 11"/>
    <property type="match status" value="1"/>
</dbReference>
<keyword evidence="5" id="KW-0653">Protein transport</keyword>
<dbReference type="FunCoup" id="G0V8F9">
    <property type="interactions" value="323"/>
</dbReference>